<dbReference type="Gene3D" id="3.60.21.10">
    <property type="match status" value="1"/>
</dbReference>
<dbReference type="InterPro" id="IPR032376">
    <property type="entry name" value="DOCK_N"/>
</dbReference>
<evidence type="ECO:0000256" key="4">
    <source>
        <dbReference type="PROSITE-ProRule" id="PRU00983"/>
    </source>
</evidence>
<evidence type="ECO:0000313" key="8">
    <source>
        <dbReference type="EMBL" id="KAK6002405.1"/>
    </source>
</evidence>
<feature type="compositionally biased region" description="Basic and acidic residues" evidence="5">
    <location>
        <begin position="438"/>
        <end position="458"/>
    </location>
</feature>
<dbReference type="Gene3D" id="1.20.1270.350">
    <property type="entry name" value="Dedicator of cytokinesis N-terminal subdomain"/>
    <property type="match status" value="1"/>
</dbReference>
<reference evidence="8 9" key="1">
    <citation type="submission" date="2023-11" db="EMBL/GenBank/DDBJ databases">
        <title>Draft genome sequence and annotation of the polyextremotolerant black yeast-like fungus Aureobasidium pullulans NRRL 62042.</title>
        <authorList>
            <person name="Dielentheis-Frenken M.R.E."/>
            <person name="Wibberg D."/>
            <person name="Blank L.M."/>
            <person name="Tiso T."/>
        </authorList>
    </citation>
    <scope>NUCLEOTIDE SEQUENCE [LARGE SCALE GENOMIC DNA]</scope>
    <source>
        <strain evidence="8 9">NRRL 62042</strain>
    </source>
</reference>
<feature type="region of interest" description="Disordered" evidence="5">
    <location>
        <begin position="93"/>
        <end position="150"/>
    </location>
</feature>
<feature type="compositionally biased region" description="Basic residues" evidence="5">
    <location>
        <begin position="126"/>
        <end position="144"/>
    </location>
</feature>
<dbReference type="PANTHER" id="PTHR45653">
    <property type="entry name" value="DEDICATOR OF CYTOKINESIS"/>
    <property type="match status" value="1"/>
</dbReference>
<dbReference type="Proteomes" id="UP001341245">
    <property type="component" value="Unassembled WGS sequence"/>
</dbReference>
<dbReference type="Gene3D" id="1.25.40.410">
    <property type="match status" value="1"/>
</dbReference>
<evidence type="ECO:0008006" key="10">
    <source>
        <dbReference type="Google" id="ProtNLM"/>
    </source>
</evidence>
<dbReference type="PROSITE" id="PS51650">
    <property type="entry name" value="C2_DOCK"/>
    <property type="match status" value="1"/>
</dbReference>
<evidence type="ECO:0000259" key="7">
    <source>
        <dbReference type="PROSITE" id="PS51651"/>
    </source>
</evidence>
<evidence type="ECO:0000256" key="1">
    <source>
        <dbReference type="ARBA" id="ARBA00004496"/>
    </source>
</evidence>
<dbReference type="InterPro" id="IPR027357">
    <property type="entry name" value="DOCKER_dom"/>
</dbReference>
<dbReference type="Pfam" id="PF23554">
    <property type="entry name" value="TPR_DOCK"/>
    <property type="match status" value="1"/>
</dbReference>
<dbReference type="CDD" id="cd08679">
    <property type="entry name" value="C2_DOCK180_related"/>
    <property type="match status" value="1"/>
</dbReference>
<feature type="region of interest" description="Disordered" evidence="5">
    <location>
        <begin position="403"/>
        <end position="478"/>
    </location>
</feature>
<dbReference type="EMBL" id="JASGXD010000012">
    <property type="protein sequence ID" value="KAK6002405.1"/>
    <property type="molecule type" value="Genomic_DNA"/>
</dbReference>
<evidence type="ECO:0000313" key="9">
    <source>
        <dbReference type="Proteomes" id="UP001341245"/>
    </source>
</evidence>
<organism evidence="8 9">
    <name type="scientific">Aureobasidium pullulans</name>
    <name type="common">Black yeast</name>
    <name type="synonym">Pullularia pullulans</name>
    <dbReference type="NCBI Taxonomy" id="5580"/>
    <lineage>
        <taxon>Eukaryota</taxon>
        <taxon>Fungi</taxon>
        <taxon>Dikarya</taxon>
        <taxon>Ascomycota</taxon>
        <taxon>Pezizomycotina</taxon>
        <taxon>Dothideomycetes</taxon>
        <taxon>Dothideomycetidae</taxon>
        <taxon>Dothideales</taxon>
        <taxon>Saccotheciaceae</taxon>
        <taxon>Aureobasidium</taxon>
    </lineage>
</organism>
<dbReference type="SUPFAM" id="SSF56300">
    <property type="entry name" value="Metallo-dependent phosphatases"/>
    <property type="match status" value="1"/>
</dbReference>
<evidence type="ECO:0000256" key="5">
    <source>
        <dbReference type="SAM" id="MobiDB-lite"/>
    </source>
</evidence>
<feature type="domain" description="DOCKER" evidence="7">
    <location>
        <begin position="1453"/>
        <end position="1883"/>
    </location>
</feature>
<evidence type="ECO:0000259" key="6">
    <source>
        <dbReference type="PROSITE" id="PS51650"/>
    </source>
</evidence>
<keyword evidence="2" id="KW-0963">Cytoplasm</keyword>
<dbReference type="Gene3D" id="2.60.40.150">
    <property type="entry name" value="C2 domain"/>
    <property type="match status" value="1"/>
</dbReference>
<evidence type="ECO:0000256" key="2">
    <source>
        <dbReference type="ARBA" id="ARBA00022490"/>
    </source>
</evidence>
<keyword evidence="3" id="KW-0597">Phosphoprotein</keyword>
<protein>
    <recommendedName>
        <fullName evidence="10">SH3 domain-containing protein</fullName>
    </recommendedName>
</protein>
<dbReference type="InterPro" id="IPR029052">
    <property type="entry name" value="Metallo-depent_PP-like"/>
</dbReference>
<comment type="subcellular location">
    <subcellularLocation>
        <location evidence="1">Cytoplasm</location>
    </subcellularLocation>
</comment>
<dbReference type="InterPro" id="IPR056372">
    <property type="entry name" value="TPR_DOCK"/>
</dbReference>
<dbReference type="InterPro" id="IPR026791">
    <property type="entry name" value="DOCK"/>
</dbReference>
<evidence type="ECO:0000256" key="3">
    <source>
        <dbReference type="ARBA" id="ARBA00022553"/>
    </source>
</evidence>
<comment type="caution">
    <text evidence="8">The sequence shown here is derived from an EMBL/GenBank/DDBJ whole genome shotgun (WGS) entry which is preliminary data.</text>
</comment>
<dbReference type="SUPFAM" id="SSF50044">
    <property type="entry name" value="SH3-domain"/>
    <property type="match status" value="1"/>
</dbReference>
<dbReference type="PROSITE" id="PS51651">
    <property type="entry name" value="DOCKER"/>
    <property type="match status" value="1"/>
</dbReference>
<feature type="domain" description="C2 DOCK-type" evidence="6">
    <location>
        <begin position="598"/>
        <end position="775"/>
    </location>
</feature>
<keyword evidence="9" id="KW-1185">Reference proteome</keyword>
<sequence>MSWRPVKNIVHAVCVQRFEASHPNDIALEIGDDVYITEIGGIAHEWCRGWLLSQPSIIIGLDCQDGQPIMPRAYAGIFPRNCVEVREVLTEEDELAEQEKEQLDTAQAKGGAQNDHGPSEVSNNAPRRRKSKRRTRLLPHKPNHAHLLPMDVQPRPVGALKEEAPLPALRIGDATPFSSEEPLVDEISSCLREWHSTHVHQLILNHEYDLLEKLSDLAGRLDNARKQLIHDLLTEKELTALRERTVWDLVDGNKLLQGEVIVRSPQEKGRILTAQDSITEMLELQALMSMRNRPPPPLAQESLVSHLLVDVKQTGDMSGEPGVLHMYLCRQASDAVPRAVSEVFAVEVPFDRHSLESLAPNQLPKTLFTDLTKAEIGSATDPSSHLYLVCLLHREEAPRKRVIVPSQALPADRPESHSRSESTGARRSFLWGSQRGRKNLERSSSRDQARPPTRESSRSKIRGRPQTPVVTDTQGRPATAEKRLRRVIGYGAVEIGELIRQHGNTIHSISLWTPAEAFEEVVEEPAIGADGWEDVIKNLVRSPMGSFTKASTVGRFQLNLHAFAHPNSDVLIKGHPALLRDVYCTQALNLSSGSAQQRSDVYLTLKEPILPSGARCFHPQEGSVAIPNEADLRNLQLTLEVRTEAGKRIENSIWPASNRPPHTAYRTSAIERSEIWNQTIRLSVLNEDLPHAHVVLSIAEGNQFPFALAWIPLWDHQGAVCTHGQQILALWDYSEYTASTVHGRGAYQMLPSRLDQLQVQDNTPMAALLVEVTLSSSTTPQDPTVSSLLQWDGTTVQGLMPLLDGFKQAPDAEIVKFFKPVLTALDKIFDVFYRVADDTGTGVSLGENFTERALSCLVHMLHLTRDRRFSSTKSLFDEYVQERHHSHDASKGVCRALRAFISRPYEVEDARELRSTLKVSGQVIKFITNRGESGSPRSTVSLSNAVSSVLVALVNLMRNPREDLYGTQTILMQNFSSWLPELAHIMAADEILDVIDGMMNASASKKGGLRLHRLIMVKELSGQQTFSSPDALPKLHALTIGWLEDYWPDATTLTEQKIEGVRMCCSILRTQQAQIPSSTQSLHYIWRLVEAYHLTNEYLKSGTDGRVSSLSINRSKKCISYLFPDHYPFLSMSVDTANVPSEVLMEIAAVLDSFFQNGPPQGQLFMTGTPSDSKSMQQDFLVKAFKVLKSVHSGEAFPTQWLSMHVTHAKVTIHALLWLLEILSTNFVPSEDDSGVNDVMEFDPDLWEIWFQILIDLALGKMVSMETFTEQTRRAIWTIGGDIRADAADLLQKGWACLGWQAPSEYLQVLYPMDRVGGYQVGLSTEIIPSVVRLCMGLHDQLQSVGLDVLRSIIVSEWQLNENLAVVQAAIINAFDTMHREDSAMQSPFASAFLERLGKHFAVIKNAELNPLYEALMSVIAEVGRLFNVLADLGDVRDPASRMVQLLRLMDFLRLSGQEEAYVCRIHELAELHVQARNYSSAACTLDLHVEVLNESQPSRILAPAKVPGLETPAELVQSRKDRLYRTMATYFEKGYCWEKVLKTLKQLAAGREAIWDAAAIAQVRFDEARIYNTLAAGPVPLPRFFHVAFNDHDLFPESVRGQHFIFEGPANCDRKSFSALLQAQYPYVSNLGPDYTHPTSLSHDPAVKISPVTVYKNQLHPINQQGGVAPGFREHCLTAQPKAFAMTSRHDNPSISVVDQVVEKTVFYTRTAFPTVLSYSSIVREERVVLTPVQAAIDRTQRKTLNLAVATHSTASKGESQVETLIETIQSSVDTSTSGSVAEYHRLLESIQSRPATGSTANNTMAEVQSIYHDASGEPKSKESQLRDILLVSLEDHARSIELAMSSALIPTHIKEMLRAGFEDSFLLELHALYPSRDWRLRSAAWQNTELPREPASFRERAPSDVLTIDTQHTEQTTHKPRGRRASIKKRLSFLSLGSKDKSGDASSKIHVTQGSCTELWTFCVLENVTVAIEMRISFAKMWSAQRESFEDYYSIFMARPLYTSPYQPEFYDWAFPYEKFEDRFNPASESLSDATNIAVNAIPSFSDHDLDVVCTHGPPYMHGDITAHGNVGCPHLLKAVARAKPLVHCFGHIHEGWGAETVTWNDVSSTQKMTMEQFKEEGWKKHIKKVGTVDMAKDKVKKQKAVFVDGTRIRRGEQTVMVNAAIMDVGYSPVNAPFVVDLDLPTKN</sequence>
<dbReference type="InterPro" id="IPR036028">
    <property type="entry name" value="SH3-like_dom_sf"/>
</dbReference>
<proteinExistence type="inferred from homology"/>
<dbReference type="PANTHER" id="PTHR45653:SF10">
    <property type="entry name" value="MYOBLAST CITY, ISOFORM B"/>
    <property type="match status" value="1"/>
</dbReference>
<dbReference type="Gene3D" id="2.30.30.40">
    <property type="entry name" value="SH3 Domains"/>
    <property type="match status" value="1"/>
</dbReference>
<dbReference type="Pfam" id="PF14429">
    <property type="entry name" value="DOCK-C2"/>
    <property type="match status" value="1"/>
</dbReference>
<gene>
    <name evidence="8" type="ORF">QM012_002043</name>
</gene>
<dbReference type="Pfam" id="PF16172">
    <property type="entry name" value="DOCK_N"/>
    <property type="match status" value="1"/>
</dbReference>
<dbReference type="InterPro" id="IPR042455">
    <property type="entry name" value="DOCK_N_sub1"/>
</dbReference>
<name>A0ABR0TEM4_AURPU</name>
<dbReference type="InterPro" id="IPR043161">
    <property type="entry name" value="DOCK_C_lobe_A"/>
</dbReference>
<dbReference type="InterPro" id="IPR035892">
    <property type="entry name" value="C2_domain_sf"/>
</dbReference>
<accession>A0ABR0TEM4</accession>
<comment type="similarity">
    <text evidence="4">Belongs to the DOCK family.</text>
</comment>
<dbReference type="InterPro" id="IPR027007">
    <property type="entry name" value="C2_DOCK-type_domain"/>
</dbReference>